<dbReference type="EMBL" id="CP063849">
    <property type="protein sequence ID" value="QOY85775.1"/>
    <property type="molecule type" value="Genomic_DNA"/>
</dbReference>
<dbReference type="KEGG" id="pfer:IRI77_23510"/>
<feature type="domain" description="ABC3 transporter permease C-terminal" evidence="8">
    <location>
        <begin position="796"/>
        <end position="909"/>
    </location>
</feature>
<evidence type="ECO:0000259" key="9">
    <source>
        <dbReference type="Pfam" id="PF12704"/>
    </source>
</evidence>
<evidence type="ECO:0000259" key="8">
    <source>
        <dbReference type="Pfam" id="PF02687"/>
    </source>
</evidence>
<protein>
    <submittedName>
        <fullName evidence="10">ABC transporter permease</fullName>
    </submittedName>
</protein>
<dbReference type="InterPro" id="IPR047928">
    <property type="entry name" value="Perm_prefix_1"/>
</dbReference>
<gene>
    <name evidence="10" type="ORF">IRI77_23510</name>
</gene>
<dbReference type="PANTHER" id="PTHR30572">
    <property type="entry name" value="MEMBRANE COMPONENT OF TRANSPORTER-RELATED"/>
    <property type="match status" value="1"/>
</dbReference>
<feature type="transmembrane region" description="Helical" evidence="7">
    <location>
        <begin position="436"/>
        <end position="457"/>
    </location>
</feature>
<dbReference type="NCBIfam" id="NF038403">
    <property type="entry name" value="perm_prefix_1"/>
    <property type="match status" value="1"/>
</dbReference>
<proteinExistence type="inferred from homology"/>
<feature type="transmembrane region" description="Helical" evidence="7">
    <location>
        <begin position="789"/>
        <end position="816"/>
    </location>
</feature>
<evidence type="ECO:0000256" key="7">
    <source>
        <dbReference type="SAM" id="Phobius"/>
    </source>
</evidence>
<feature type="transmembrane region" description="Helical" evidence="7">
    <location>
        <begin position="98"/>
        <end position="120"/>
    </location>
</feature>
<name>A0A7S7NLC9_PALFE</name>
<dbReference type="InterPro" id="IPR025857">
    <property type="entry name" value="MacB_PCD"/>
</dbReference>
<keyword evidence="3 7" id="KW-0812">Transmembrane</keyword>
<keyword evidence="5 7" id="KW-0472">Membrane</keyword>
<dbReference type="InterPro" id="IPR017800">
    <property type="entry name" value="ADOP"/>
</dbReference>
<dbReference type="InterPro" id="IPR050250">
    <property type="entry name" value="Macrolide_Exporter_MacB"/>
</dbReference>
<evidence type="ECO:0000313" key="11">
    <source>
        <dbReference type="Proteomes" id="UP000593892"/>
    </source>
</evidence>
<keyword evidence="11" id="KW-1185">Reference proteome</keyword>
<dbReference type="GO" id="GO:0022857">
    <property type="term" value="F:transmembrane transporter activity"/>
    <property type="evidence" value="ECO:0007669"/>
    <property type="project" value="TreeGrafter"/>
</dbReference>
<reference evidence="10 11" key="1">
    <citation type="submission" date="2020-10" db="EMBL/GenBank/DDBJ databases">
        <title>Complete genome sequence of Paludibaculum fermentans P105T, a facultatively anaerobic acidobacterium capable of dissimilatory Fe(III) reduction.</title>
        <authorList>
            <person name="Dedysh S.N."/>
            <person name="Beletsky A.V."/>
            <person name="Kulichevskaya I.S."/>
            <person name="Mardanov A.V."/>
            <person name="Ravin N.V."/>
        </authorList>
    </citation>
    <scope>NUCLEOTIDE SEQUENCE [LARGE SCALE GENOMIC DNA]</scope>
    <source>
        <strain evidence="10 11">P105</strain>
    </source>
</reference>
<evidence type="ECO:0000256" key="5">
    <source>
        <dbReference type="ARBA" id="ARBA00023136"/>
    </source>
</evidence>
<dbReference type="PANTHER" id="PTHR30572:SF4">
    <property type="entry name" value="ABC TRANSPORTER PERMEASE YTRF"/>
    <property type="match status" value="1"/>
</dbReference>
<feature type="transmembrane region" description="Helical" evidence="7">
    <location>
        <begin position="525"/>
        <end position="550"/>
    </location>
</feature>
<keyword evidence="4 7" id="KW-1133">Transmembrane helix</keyword>
<keyword evidence="2" id="KW-1003">Cell membrane</keyword>
<organism evidence="10 11">
    <name type="scientific">Paludibaculum fermentans</name>
    <dbReference type="NCBI Taxonomy" id="1473598"/>
    <lineage>
        <taxon>Bacteria</taxon>
        <taxon>Pseudomonadati</taxon>
        <taxon>Acidobacteriota</taxon>
        <taxon>Terriglobia</taxon>
        <taxon>Bryobacterales</taxon>
        <taxon>Bryobacteraceae</taxon>
        <taxon>Paludibaculum</taxon>
    </lineage>
</organism>
<accession>A0A7S7NLC9</accession>
<feature type="domain" description="MacB-like periplasmic core" evidence="9">
    <location>
        <begin position="99"/>
        <end position="344"/>
    </location>
</feature>
<dbReference type="Pfam" id="PF12704">
    <property type="entry name" value="MacB_PCD"/>
    <property type="match status" value="2"/>
</dbReference>
<feature type="transmembrane region" description="Helical" evidence="7">
    <location>
        <begin position="482"/>
        <end position="504"/>
    </location>
</feature>
<dbReference type="Pfam" id="PF02687">
    <property type="entry name" value="FtsX"/>
    <property type="match status" value="2"/>
</dbReference>
<evidence type="ECO:0000256" key="2">
    <source>
        <dbReference type="ARBA" id="ARBA00022475"/>
    </source>
</evidence>
<evidence type="ECO:0000256" key="1">
    <source>
        <dbReference type="ARBA" id="ARBA00004651"/>
    </source>
</evidence>
<evidence type="ECO:0000256" key="6">
    <source>
        <dbReference type="ARBA" id="ARBA00038076"/>
    </source>
</evidence>
<feature type="transmembrane region" description="Helical" evidence="7">
    <location>
        <begin position="880"/>
        <end position="899"/>
    </location>
</feature>
<feature type="transmembrane region" description="Helical" evidence="7">
    <location>
        <begin position="837"/>
        <end position="860"/>
    </location>
</feature>
<evidence type="ECO:0000313" key="10">
    <source>
        <dbReference type="EMBL" id="QOY85775.1"/>
    </source>
</evidence>
<dbReference type="Proteomes" id="UP000593892">
    <property type="component" value="Chromosome"/>
</dbReference>
<dbReference type="InterPro" id="IPR003838">
    <property type="entry name" value="ABC3_permease_C"/>
</dbReference>
<evidence type="ECO:0000256" key="3">
    <source>
        <dbReference type="ARBA" id="ARBA00022692"/>
    </source>
</evidence>
<evidence type="ECO:0000256" key="4">
    <source>
        <dbReference type="ARBA" id="ARBA00022989"/>
    </source>
</evidence>
<comment type="similarity">
    <text evidence="6">Belongs to the ABC-4 integral membrane protein family.</text>
</comment>
<feature type="domain" description="MacB-like periplasmic core" evidence="9">
    <location>
        <begin position="531"/>
        <end position="758"/>
    </location>
</feature>
<feature type="transmembrane region" description="Helical" evidence="7">
    <location>
        <begin position="388"/>
        <end position="410"/>
    </location>
</feature>
<dbReference type="RefSeq" id="WP_194447444.1">
    <property type="nucleotide sequence ID" value="NZ_CP063849.1"/>
</dbReference>
<comment type="subcellular location">
    <subcellularLocation>
        <location evidence="1">Cell membrane</location>
        <topology evidence="1">Multi-pass membrane protein</topology>
    </subcellularLocation>
</comment>
<sequence length="916" mass="99260">MNRKTLRRSWSRLKGLLPSRRRDQELADELETHIELLTADNIRLGMNPADARRAAMLKLGGIESVKESYRDQRGLPALEALFQDLRYAFRGMRRRPGFTLTAVACLALGIGATTALFSVLNAVLIRHLPVAQPEQLVQLRFQGDAKLPRTIRHSNSGFSRASFPHYMLQDLQDSGSGLSELFAFVPMNFDRHGVTVNIDGVPSTAGGEMVSANYFRGLGVAPVIGRAISEEDLKPGAPNVAVLSHGYWTRQFGRDRGVVGHRISLNGQPFTVIGVAPQEFFGVNAAQPPEFWIPLRDLPGLAPWGNSSPKASQMFSDRTWWWCMLMGRLKPGVTAQQAQLQLDARFRQSLAAAGPADLKPEILPHLELTDAGKGLDNLRSRLSRPLQLLLAATGLVLLIACANVATLLLARASARQRETSVRLALGALRGRLIRQYLTESVMLALVGGGLGVLVAYWGSHGLVLLDRDTRALSLDVQPDGTVLGFCLGLSLLTGILFGLAPAFRATRTNVSTRIQEGVTMHVRRLSLGSALVAGQVALSVLLLFGAGLFLRTLGNLESQDLGFRSENLVVFSLNPPRTAYTGDRRVELYHRVLEAIQPLPGVESATSSGLALLSGWINNSDASADTANRAKSSNSLSWNTVGPNYFHTMGMNLIQGRDLDWADIRLARKVAVVNTAMARHFFPSQNPVGHRFSMSEEYNPSEAIEIIGVVGDAKYGTLRGEVDPTAYISYPAIPESVSKMHYEVRTAGDPAAVLSTIRTAMRGIDPDVPLIDPKTQTELLRDSLGEERLFAVLCTVFSGLALILVAVGLYGTLAYAVTRRTNEIGIRMALGAPRAHVLWMVLKESLVLTGAGALIGLPAALAAARLVENQIFGVKPGDPLTLAATLFMLILVGAAASFLPARRAAHIDPQVALRNE</sequence>
<dbReference type="GO" id="GO:0005886">
    <property type="term" value="C:plasma membrane"/>
    <property type="evidence" value="ECO:0007669"/>
    <property type="project" value="UniProtKB-SubCell"/>
</dbReference>
<feature type="domain" description="ABC3 transporter permease C-terminal" evidence="8">
    <location>
        <begin position="392"/>
        <end position="509"/>
    </location>
</feature>
<dbReference type="NCBIfam" id="TIGR03434">
    <property type="entry name" value="ADOP"/>
    <property type="match status" value="1"/>
</dbReference>
<dbReference type="AlphaFoldDB" id="A0A7S7NLC9"/>